<dbReference type="Gene3D" id="1.10.10.10">
    <property type="entry name" value="Winged helix-like DNA-binding domain superfamily/Winged helix DNA-binding domain"/>
    <property type="match status" value="1"/>
</dbReference>
<accession>A0A2G1URL3</accession>
<evidence type="ECO:0000313" key="11">
    <source>
        <dbReference type="Proteomes" id="UP000231409"/>
    </source>
</evidence>
<feature type="DNA-binding region" description="OmpR/PhoB-type" evidence="7">
    <location>
        <begin position="126"/>
        <end position="225"/>
    </location>
</feature>
<dbReference type="PANTHER" id="PTHR48111">
    <property type="entry name" value="REGULATOR OF RPOS"/>
    <property type="match status" value="1"/>
</dbReference>
<dbReference type="InterPro" id="IPR036388">
    <property type="entry name" value="WH-like_DNA-bd_sf"/>
</dbReference>
<dbReference type="Pfam" id="PF00486">
    <property type="entry name" value="Trans_reg_C"/>
    <property type="match status" value="1"/>
</dbReference>
<dbReference type="GO" id="GO:0005829">
    <property type="term" value="C:cytosol"/>
    <property type="evidence" value="ECO:0007669"/>
    <property type="project" value="TreeGrafter"/>
</dbReference>
<sequence>MRIALLEDEHEQAQNVQAILAERGYECDSFPTAQSFLSSVLHRSYDLLILDWQIPDGTGVEVLESVRAQLNWPIPVIFLTQRDSESDIVRALDAGADDYLIKPPRAAELLARINALSRRTSPESDKEVLNYGPFEVNTQLRVIKLHGQALVLTDKDFDLTLFLFQNQGRLLTREMLLERVWGLTRDINTRTVDTHMSRLRRRLGLNPDNGFRIKTIYQRGYRLEAIKATADTETASGDEAP</sequence>
<dbReference type="AlphaFoldDB" id="A0A2G1URL3"/>
<dbReference type="InterPro" id="IPR039420">
    <property type="entry name" value="WalR-like"/>
</dbReference>
<dbReference type="Gene3D" id="6.10.250.690">
    <property type="match status" value="1"/>
</dbReference>
<proteinExistence type="predicted"/>
<keyword evidence="1 6" id="KW-0597">Phosphoprotein</keyword>
<dbReference type="SMART" id="SM00448">
    <property type="entry name" value="REC"/>
    <property type="match status" value="1"/>
</dbReference>
<dbReference type="Gene3D" id="3.40.50.2300">
    <property type="match status" value="1"/>
</dbReference>
<organism evidence="10 11">
    <name type="scientific">Marinobacter profundi</name>
    <dbReference type="NCBI Taxonomy" id="2666256"/>
    <lineage>
        <taxon>Bacteria</taxon>
        <taxon>Pseudomonadati</taxon>
        <taxon>Pseudomonadota</taxon>
        <taxon>Gammaproteobacteria</taxon>
        <taxon>Pseudomonadales</taxon>
        <taxon>Marinobacteraceae</taxon>
        <taxon>Marinobacter</taxon>
    </lineage>
</organism>
<keyword evidence="5" id="KW-0804">Transcription</keyword>
<evidence type="ECO:0000256" key="5">
    <source>
        <dbReference type="ARBA" id="ARBA00023163"/>
    </source>
</evidence>
<dbReference type="Pfam" id="PF00072">
    <property type="entry name" value="Response_reg"/>
    <property type="match status" value="1"/>
</dbReference>
<dbReference type="GO" id="GO:0000976">
    <property type="term" value="F:transcription cis-regulatory region binding"/>
    <property type="evidence" value="ECO:0007669"/>
    <property type="project" value="TreeGrafter"/>
</dbReference>
<feature type="domain" description="Response regulatory" evidence="8">
    <location>
        <begin position="2"/>
        <end position="117"/>
    </location>
</feature>
<gene>
    <name evidence="10" type="ORF">CLH61_00710</name>
</gene>
<evidence type="ECO:0000313" key="10">
    <source>
        <dbReference type="EMBL" id="PHQ17112.1"/>
    </source>
</evidence>
<feature type="domain" description="OmpR/PhoB-type" evidence="9">
    <location>
        <begin position="126"/>
        <end position="225"/>
    </location>
</feature>
<evidence type="ECO:0000259" key="9">
    <source>
        <dbReference type="PROSITE" id="PS51755"/>
    </source>
</evidence>
<dbReference type="SMART" id="SM00862">
    <property type="entry name" value="Trans_reg_C"/>
    <property type="match status" value="1"/>
</dbReference>
<evidence type="ECO:0000259" key="8">
    <source>
        <dbReference type="PROSITE" id="PS50110"/>
    </source>
</evidence>
<dbReference type="SUPFAM" id="SSF52172">
    <property type="entry name" value="CheY-like"/>
    <property type="match status" value="1"/>
</dbReference>
<dbReference type="InterPro" id="IPR001789">
    <property type="entry name" value="Sig_transdc_resp-reg_receiver"/>
</dbReference>
<comment type="caution">
    <text evidence="10">The sequence shown here is derived from an EMBL/GenBank/DDBJ whole genome shotgun (WGS) entry which is preliminary data.</text>
</comment>
<dbReference type="EMBL" id="NTFH01000001">
    <property type="protein sequence ID" value="PHQ17112.1"/>
    <property type="molecule type" value="Genomic_DNA"/>
</dbReference>
<keyword evidence="2" id="KW-0902">Two-component regulatory system</keyword>
<evidence type="ECO:0000256" key="3">
    <source>
        <dbReference type="ARBA" id="ARBA00023015"/>
    </source>
</evidence>
<name>A0A2G1URL3_9GAMM</name>
<dbReference type="PANTHER" id="PTHR48111:SF1">
    <property type="entry name" value="TWO-COMPONENT RESPONSE REGULATOR ORR33"/>
    <property type="match status" value="1"/>
</dbReference>
<evidence type="ECO:0000256" key="7">
    <source>
        <dbReference type="PROSITE-ProRule" id="PRU01091"/>
    </source>
</evidence>
<keyword evidence="3" id="KW-0805">Transcription regulation</keyword>
<keyword evidence="4 7" id="KW-0238">DNA-binding</keyword>
<keyword evidence="11" id="KW-1185">Reference proteome</keyword>
<dbReference type="GO" id="GO:0006355">
    <property type="term" value="P:regulation of DNA-templated transcription"/>
    <property type="evidence" value="ECO:0007669"/>
    <property type="project" value="InterPro"/>
</dbReference>
<dbReference type="InterPro" id="IPR011006">
    <property type="entry name" value="CheY-like_superfamily"/>
</dbReference>
<dbReference type="PROSITE" id="PS51755">
    <property type="entry name" value="OMPR_PHOB"/>
    <property type="match status" value="1"/>
</dbReference>
<dbReference type="InterPro" id="IPR001867">
    <property type="entry name" value="OmpR/PhoB-type_DNA-bd"/>
</dbReference>
<evidence type="ECO:0000256" key="1">
    <source>
        <dbReference type="ARBA" id="ARBA00022553"/>
    </source>
</evidence>
<reference evidence="10 11" key="1">
    <citation type="submission" date="2017-09" db="EMBL/GenBank/DDBJ databases">
        <title>The draft genome sequences of Marinobacter sp. PWS21.</title>
        <authorList>
            <person name="Cao J."/>
        </authorList>
    </citation>
    <scope>NUCLEOTIDE SEQUENCE [LARGE SCALE GENOMIC DNA]</scope>
    <source>
        <strain evidence="10 11">PWS21</strain>
    </source>
</reference>
<dbReference type="PROSITE" id="PS50110">
    <property type="entry name" value="RESPONSE_REGULATORY"/>
    <property type="match status" value="1"/>
</dbReference>
<dbReference type="GO" id="GO:0032993">
    <property type="term" value="C:protein-DNA complex"/>
    <property type="evidence" value="ECO:0007669"/>
    <property type="project" value="TreeGrafter"/>
</dbReference>
<feature type="modified residue" description="4-aspartylphosphate" evidence="6">
    <location>
        <position position="51"/>
    </location>
</feature>
<evidence type="ECO:0000256" key="2">
    <source>
        <dbReference type="ARBA" id="ARBA00023012"/>
    </source>
</evidence>
<evidence type="ECO:0000256" key="6">
    <source>
        <dbReference type="PROSITE-ProRule" id="PRU00169"/>
    </source>
</evidence>
<dbReference type="GO" id="GO:0000156">
    <property type="term" value="F:phosphorelay response regulator activity"/>
    <property type="evidence" value="ECO:0007669"/>
    <property type="project" value="TreeGrafter"/>
</dbReference>
<dbReference type="CDD" id="cd00383">
    <property type="entry name" value="trans_reg_C"/>
    <property type="match status" value="1"/>
</dbReference>
<dbReference type="RefSeq" id="WP_099612791.1">
    <property type="nucleotide sequence ID" value="NZ_KZ319367.1"/>
</dbReference>
<protein>
    <submittedName>
        <fullName evidence="10">DNA-binding response regulator</fullName>
    </submittedName>
</protein>
<dbReference type="Proteomes" id="UP000231409">
    <property type="component" value="Unassembled WGS sequence"/>
</dbReference>
<evidence type="ECO:0000256" key="4">
    <source>
        <dbReference type="ARBA" id="ARBA00023125"/>
    </source>
</evidence>